<dbReference type="Proteomes" id="UP000824221">
    <property type="component" value="Unassembled WGS sequence"/>
</dbReference>
<feature type="transmembrane region" description="Helical" evidence="2">
    <location>
        <begin position="214"/>
        <end position="235"/>
    </location>
</feature>
<protein>
    <submittedName>
        <fullName evidence="3">Arsenic efflux protein</fullName>
    </submittedName>
</protein>
<dbReference type="InterPro" id="IPR021552">
    <property type="entry name" value="ArsP_2"/>
</dbReference>
<name>A0A9D2H418_9FIRM</name>
<accession>A0A9D2H418</accession>
<feature type="transmembrane region" description="Helical" evidence="2">
    <location>
        <begin position="106"/>
        <end position="127"/>
    </location>
</feature>
<evidence type="ECO:0000256" key="1">
    <source>
        <dbReference type="SAM" id="MobiDB-lite"/>
    </source>
</evidence>
<sequence length="335" mass="35760">MLDVVLDALLDTLKMLPFLFVLYVLIELLEHRTRVGAPSRALSGKAAPLIGGATGLIPLCGFSVMAGKLFERGLITLGTLLAVFIATNDEALLVLALAELSWQQKLLSIGVILAVKLVLAAAAGYLADVLFRGRATSPSPLPAPAHEHGHDHAHDHEPAHDHAHAHDHELVHDHEHAHEHHDHDHGHDHEEFHVCEHKHEGALTLYFLSPLLHALQVAAAILVVNFAFGTLFFLVGEERVVGFLEGAGYWFQPLVAVLVGLVPNCASSVVLAETYAVGGLTLASCLAGLVTNTGLGILVLFQNAKAWKRNLAVLGALTALGIAVGYAGNALMLLF</sequence>
<feature type="compositionally biased region" description="Basic and acidic residues" evidence="1">
    <location>
        <begin position="145"/>
        <end position="166"/>
    </location>
</feature>
<dbReference type="AlphaFoldDB" id="A0A9D2H418"/>
<feature type="transmembrane region" description="Helical" evidence="2">
    <location>
        <begin position="49"/>
        <end position="67"/>
    </location>
</feature>
<feature type="transmembrane region" description="Helical" evidence="2">
    <location>
        <begin position="277"/>
        <end position="301"/>
    </location>
</feature>
<feature type="transmembrane region" description="Helical" evidence="2">
    <location>
        <begin position="313"/>
        <end position="334"/>
    </location>
</feature>
<evidence type="ECO:0000256" key="2">
    <source>
        <dbReference type="SAM" id="Phobius"/>
    </source>
</evidence>
<feature type="transmembrane region" description="Helical" evidence="2">
    <location>
        <begin position="12"/>
        <end position="29"/>
    </location>
</feature>
<reference evidence="3" key="1">
    <citation type="journal article" date="2021" name="PeerJ">
        <title>Extensive microbial diversity within the chicken gut microbiome revealed by metagenomics and culture.</title>
        <authorList>
            <person name="Gilroy R."/>
            <person name="Ravi A."/>
            <person name="Getino M."/>
            <person name="Pursley I."/>
            <person name="Horton D.L."/>
            <person name="Alikhan N.F."/>
            <person name="Baker D."/>
            <person name="Gharbi K."/>
            <person name="Hall N."/>
            <person name="Watson M."/>
            <person name="Adriaenssens E.M."/>
            <person name="Foster-Nyarko E."/>
            <person name="Jarju S."/>
            <person name="Secka A."/>
            <person name="Antonio M."/>
            <person name="Oren A."/>
            <person name="Chaudhuri R.R."/>
            <person name="La Ragione R."/>
            <person name="Hildebrand F."/>
            <person name="Pallen M.J."/>
        </authorList>
    </citation>
    <scope>NUCLEOTIDE SEQUENCE</scope>
    <source>
        <strain evidence="3">CHK156-179</strain>
    </source>
</reference>
<proteinExistence type="predicted"/>
<dbReference type="EMBL" id="DXAJ01000099">
    <property type="protein sequence ID" value="HJA03021.1"/>
    <property type="molecule type" value="Genomic_DNA"/>
</dbReference>
<organism evidence="3 4">
    <name type="scientific">Candidatus Gallimonas gallistercoris</name>
    <dbReference type="NCBI Taxonomy" id="2838602"/>
    <lineage>
        <taxon>Bacteria</taxon>
        <taxon>Bacillati</taxon>
        <taxon>Bacillota</taxon>
        <taxon>Clostridia</taxon>
        <taxon>Candidatus Gallimonas</taxon>
    </lineage>
</organism>
<dbReference type="Pfam" id="PF11449">
    <property type="entry name" value="ArsP_2"/>
    <property type="match status" value="1"/>
</dbReference>
<dbReference type="NCBIfam" id="NF037962">
    <property type="entry name" value="arsenic_eff"/>
    <property type="match status" value="1"/>
</dbReference>
<evidence type="ECO:0000313" key="3">
    <source>
        <dbReference type="EMBL" id="HJA03021.1"/>
    </source>
</evidence>
<feature type="transmembrane region" description="Helical" evidence="2">
    <location>
        <begin position="247"/>
        <end position="271"/>
    </location>
</feature>
<evidence type="ECO:0000313" key="4">
    <source>
        <dbReference type="Proteomes" id="UP000824221"/>
    </source>
</evidence>
<feature type="transmembrane region" description="Helical" evidence="2">
    <location>
        <begin position="73"/>
        <end position="94"/>
    </location>
</feature>
<reference evidence="3" key="2">
    <citation type="submission" date="2021-04" db="EMBL/GenBank/DDBJ databases">
        <authorList>
            <person name="Gilroy R."/>
        </authorList>
    </citation>
    <scope>NUCLEOTIDE SEQUENCE</scope>
    <source>
        <strain evidence="3">CHK156-179</strain>
    </source>
</reference>
<keyword evidence="2" id="KW-0812">Transmembrane</keyword>
<comment type="caution">
    <text evidence="3">The sequence shown here is derived from an EMBL/GenBank/DDBJ whole genome shotgun (WGS) entry which is preliminary data.</text>
</comment>
<keyword evidence="2" id="KW-1133">Transmembrane helix</keyword>
<gene>
    <name evidence="3" type="ORF">H9797_06595</name>
</gene>
<feature type="region of interest" description="Disordered" evidence="1">
    <location>
        <begin position="140"/>
        <end position="166"/>
    </location>
</feature>
<keyword evidence="2" id="KW-0472">Membrane</keyword>